<keyword evidence="1" id="KW-0540">Nuclease</keyword>
<protein>
    <submittedName>
        <fullName evidence="1">HNH endonuclease</fullName>
    </submittedName>
</protein>
<dbReference type="CDD" id="cd00085">
    <property type="entry name" value="HNHc"/>
    <property type="match status" value="1"/>
</dbReference>
<proteinExistence type="predicted"/>
<dbReference type="OrthoDB" id="336037at2"/>
<dbReference type="GO" id="GO:0004519">
    <property type="term" value="F:endonuclease activity"/>
    <property type="evidence" value="ECO:0007669"/>
    <property type="project" value="UniProtKB-KW"/>
</dbReference>
<reference evidence="1 2" key="1">
    <citation type="submission" date="2018-02" db="EMBL/GenBank/DDBJ databases">
        <title>Novel Leptospira species isolated from soil and water in Japan.</title>
        <authorList>
            <person name="Nakao R."/>
            <person name="Masuzawa T."/>
        </authorList>
    </citation>
    <scope>NUCLEOTIDE SEQUENCE [LARGE SCALE GENOMIC DNA]</scope>
    <source>
        <strain evidence="1 2">YH101</strain>
    </source>
</reference>
<sequence>MEKFKLRASHIRELLKKQEYRCYLSGVELNPDNVDIEHIVPLGKGGLHELTNLCLIERSFRELKRYHTVEEIKDLCQKVVLHGC</sequence>
<dbReference type="RefSeq" id="WP_108974378.1">
    <property type="nucleotide sequence ID" value="NZ_BFBB01000003.1"/>
</dbReference>
<dbReference type="EMBL" id="BFBB01000003">
    <property type="protein sequence ID" value="GBF49463.1"/>
    <property type="molecule type" value="Genomic_DNA"/>
</dbReference>
<keyword evidence="1" id="KW-0378">Hydrolase</keyword>
<keyword evidence="2" id="KW-1185">Reference proteome</keyword>
<name>A0A2P2DXW3_9LEPT</name>
<evidence type="ECO:0000313" key="2">
    <source>
        <dbReference type="Proteomes" id="UP000245133"/>
    </source>
</evidence>
<dbReference type="AlphaFoldDB" id="A0A2P2DXW3"/>
<keyword evidence="1" id="KW-0255">Endonuclease</keyword>
<accession>A0A2P2DXW3</accession>
<organism evidence="1 2">
    <name type="scientific">Leptospira ryugenii</name>
    <dbReference type="NCBI Taxonomy" id="1917863"/>
    <lineage>
        <taxon>Bacteria</taxon>
        <taxon>Pseudomonadati</taxon>
        <taxon>Spirochaetota</taxon>
        <taxon>Spirochaetia</taxon>
        <taxon>Leptospirales</taxon>
        <taxon>Leptospiraceae</taxon>
        <taxon>Leptospira</taxon>
    </lineage>
</organism>
<dbReference type="Gene3D" id="1.10.30.50">
    <property type="match status" value="1"/>
</dbReference>
<dbReference type="InterPro" id="IPR003615">
    <property type="entry name" value="HNH_nuc"/>
</dbReference>
<comment type="caution">
    <text evidence="1">The sequence shown here is derived from an EMBL/GenBank/DDBJ whole genome shotgun (WGS) entry which is preliminary data.</text>
</comment>
<dbReference type="Proteomes" id="UP000245133">
    <property type="component" value="Unassembled WGS sequence"/>
</dbReference>
<evidence type="ECO:0000313" key="1">
    <source>
        <dbReference type="EMBL" id="GBF49463.1"/>
    </source>
</evidence>
<gene>
    <name evidence="1" type="ORF">LPTSP4_09760</name>
</gene>